<name>A0ABR6M224_9ACTN</name>
<organism evidence="2 3">
    <name type="scientific">Streptomyces rapamycinicus</name>
    <dbReference type="NCBI Taxonomy" id="1226757"/>
    <lineage>
        <taxon>Bacteria</taxon>
        <taxon>Bacillati</taxon>
        <taxon>Actinomycetota</taxon>
        <taxon>Actinomycetes</taxon>
        <taxon>Kitasatosporales</taxon>
        <taxon>Streptomycetaceae</taxon>
        <taxon>Streptomyces</taxon>
        <taxon>Streptomyces violaceusniger group</taxon>
    </lineage>
</organism>
<feature type="region of interest" description="Disordered" evidence="1">
    <location>
        <begin position="30"/>
        <end position="50"/>
    </location>
</feature>
<keyword evidence="3" id="KW-1185">Reference proteome</keyword>
<dbReference type="RefSeq" id="WP_020873671.1">
    <property type="nucleotide sequence ID" value="NZ_CP157807.1"/>
</dbReference>
<proteinExistence type="predicted"/>
<evidence type="ECO:0000313" key="2">
    <source>
        <dbReference type="EMBL" id="MBB4788646.1"/>
    </source>
</evidence>
<sequence>MRHHEPELTDFYAGLGFTRREYARSLFADPGQSAMAPLGPKAQAERAQAG</sequence>
<evidence type="ECO:0000313" key="3">
    <source>
        <dbReference type="Proteomes" id="UP000530530"/>
    </source>
</evidence>
<reference evidence="2 3" key="1">
    <citation type="submission" date="2020-08" db="EMBL/GenBank/DDBJ databases">
        <title>Sequencing the genomes of 1000 actinobacteria strains.</title>
        <authorList>
            <person name="Klenk H.-P."/>
        </authorList>
    </citation>
    <scope>NUCLEOTIDE SEQUENCE [LARGE SCALE GENOMIC DNA]</scope>
    <source>
        <strain evidence="2 3">DSM 41530</strain>
    </source>
</reference>
<evidence type="ECO:0000256" key="1">
    <source>
        <dbReference type="SAM" id="MobiDB-lite"/>
    </source>
</evidence>
<accession>A0ABR6M224</accession>
<dbReference type="EMBL" id="JACHNG010000002">
    <property type="protein sequence ID" value="MBB4788646.1"/>
    <property type="molecule type" value="Genomic_DNA"/>
</dbReference>
<gene>
    <name evidence="2" type="ORF">BJY27_009693</name>
</gene>
<dbReference type="Proteomes" id="UP000530530">
    <property type="component" value="Unassembled WGS sequence"/>
</dbReference>
<protein>
    <submittedName>
        <fullName evidence="2">Uncharacterized protein</fullName>
    </submittedName>
</protein>
<comment type="caution">
    <text evidence="2">The sequence shown here is derived from an EMBL/GenBank/DDBJ whole genome shotgun (WGS) entry which is preliminary data.</text>
</comment>